<feature type="transmembrane region" description="Helical" evidence="1">
    <location>
        <begin position="9"/>
        <end position="34"/>
    </location>
</feature>
<name>A0A1N7BDG1_9BACT</name>
<dbReference type="STRING" id="1077936.SAMN05421545_3919"/>
<gene>
    <name evidence="2" type="ORF">SAMN05421545_3919</name>
</gene>
<sequence length="204" mass="23307">MFKKILKWVLILAGIAFIGYISVLLMIMSAFGAFDRDYTKEELIEHYDLKRAEMHALKSYYQSIVPAHHTVKIEFTDNQKLNIFHISTLDEVTGKTLRDNNWDLEIESLKVDSMITALGWSRKTLKTLKAKLDEAGCISVTNSTPFNIGFQRSGMGMYFYNLFDEPIPDSLRANYNDSCTYVLYTDQVVLEYGGGAVGPQCFPW</sequence>
<keyword evidence="1" id="KW-1133">Transmembrane helix</keyword>
<dbReference type="OrthoDB" id="755509at2"/>
<protein>
    <submittedName>
        <fullName evidence="2">Uncharacterized protein</fullName>
    </submittedName>
</protein>
<evidence type="ECO:0000313" key="3">
    <source>
        <dbReference type="Proteomes" id="UP000185924"/>
    </source>
</evidence>
<proteinExistence type="predicted"/>
<keyword evidence="1" id="KW-0472">Membrane</keyword>
<reference evidence="3" key="1">
    <citation type="submission" date="2017-01" db="EMBL/GenBank/DDBJ databases">
        <authorList>
            <person name="Varghese N."/>
            <person name="Submissions S."/>
        </authorList>
    </citation>
    <scope>NUCLEOTIDE SEQUENCE [LARGE SCALE GENOMIC DNA]</scope>
    <source>
        <strain evidence="3">DM9</strain>
    </source>
</reference>
<accession>A0A1N7BDG1</accession>
<dbReference type="AlphaFoldDB" id="A0A1N7BDG1"/>
<keyword evidence="3" id="KW-1185">Reference proteome</keyword>
<evidence type="ECO:0000313" key="2">
    <source>
        <dbReference type="EMBL" id="SIR49284.1"/>
    </source>
</evidence>
<dbReference type="EMBL" id="FTNM01000007">
    <property type="protein sequence ID" value="SIR49284.1"/>
    <property type="molecule type" value="Genomic_DNA"/>
</dbReference>
<keyword evidence="1" id="KW-0812">Transmembrane</keyword>
<organism evidence="2 3">
    <name type="scientific">Pontibacter lucknowensis</name>
    <dbReference type="NCBI Taxonomy" id="1077936"/>
    <lineage>
        <taxon>Bacteria</taxon>
        <taxon>Pseudomonadati</taxon>
        <taxon>Bacteroidota</taxon>
        <taxon>Cytophagia</taxon>
        <taxon>Cytophagales</taxon>
        <taxon>Hymenobacteraceae</taxon>
        <taxon>Pontibacter</taxon>
    </lineage>
</organism>
<evidence type="ECO:0000256" key="1">
    <source>
        <dbReference type="SAM" id="Phobius"/>
    </source>
</evidence>
<dbReference type="RefSeq" id="WP_076423308.1">
    <property type="nucleotide sequence ID" value="NZ_FTNM01000007.1"/>
</dbReference>
<dbReference type="Proteomes" id="UP000185924">
    <property type="component" value="Unassembled WGS sequence"/>
</dbReference>